<feature type="transmembrane region" description="Helical" evidence="1">
    <location>
        <begin position="92"/>
        <end position="111"/>
    </location>
</feature>
<dbReference type="EMBL" id="JAAATY010000003">
    <property type="protein sequence ID" value="NRN64390.1"/>
    <property type="molecule type" value="Genomic_DNA"/>
</dbReference>
<accession>A0ABX2EZB1</accession>
<name>A0ABX2EZB1_9PSEU</name>
<evidence type="ECO:0000256" key="1">
    <source>
        <dbReference type="SAM" id="Phobius"/>
    </source>
</evidence>
<reference evidence="2 3" key="1">
    <citation type="submission" date="2020-01" db="EMBL/GenBank/DDBJ databases">
        <title>Kibdelosporangium persica a novel Actinomycetes from a hot desert in Iran.</title>
        <authorList>
            <person name="Safaei N."/>
            <person name="Zaburannyi N."/>
            <person name="Mueller R."/>
            <person name="Wink J."/>
        </authorList>
    </citation>
    <scope>NUCLEOTIDE SEQUENCE [LARGE SCALE GENOMIC DNA]</scope>
    <source>
        <strain evidence="2 3">4NS15</strain>
    </source>
</reference>
<keyword evidence="1" id="KW-0472">Membrane</keyword>
<evidence type="ECO:0008006" key="4">
    <source>
        <dbReference type="Google" id="ProtNLM"/>
    </source>
</evidence>
<evidence type="ECO:0000313" key="2">
    <source>
        <dbReference type="EMBL" id="NRN64390.1"/>
    </source>
</evidence>
<sequence>MTTFWRPWTREAELTADDAVLPKPRAVPGVFAWRLLVAFCGFLGFFLAVGQLPDPLTALSQQASLLAGVVYTGLAAYPLITGRAEPRSPWLRGAMTVLSLLVCVTFMTLLSGSLSSAYSLLEHMITPLAVLADFLVVGRNQRAMKWWYPISWLGYPLLYLLYYVAADLRLYGRFLNPGAPSFPGVIAGFAVALLALGYLLYAFGRAKASYRSIG</sequence>
<feature type="transmembrane region" description="Helical" evidence="1">
    <location>
        <begin position="185"/>
        <end position="203"/>
    </location>
</feature>
<comment type="caution">
    <text evidence="2">The sequence shown here is derived from an EMBL/GenBank/DDBJ whole genome shotgun (WGS) entry which is preliminary data.</text>
</comment>
<gene>
    <name evidence="2" type="ORF">GC106_15960</name>
</gene>
<evidence type="ECO:0000313" key="3">
    <source>
        <dbReference type="Proteomes" id="UP000763557"/>
    </source>
</evidence>
<feature type="transmembrane region" description="Helical" evidence="1">
    <location>
        <begin position="146"/>
        <end position="165"/>
    </location>
</feature>
<protein>
    <recommendedName>
        <fullName evidence="4">Integral membrane protein</fullName>
    </recommendedName>
</protein>
<proteinExistence type="predicted"/>
<keyword evidence="3" id="KW-1185">Reference proteome</keyword>
<keyword evidence="1" id="KW-0812">Transmembrane</keyword>
<feature type="transmembrane region" description="Helical" evidence="1">
    <location>
        <begin position="62"/>
        <end position="80"/>
    </location>
</feature>
<dbReference type="Proteomes" id="UP000763557">
    <property type="component" value="Unassembled WGS sequence"/>
</dbReference>
<dbReference type="RefSeq" id="WP_173126242.1">
    <property type="nucleotide sequence ID" value="NZ_CBCSGW010000007.1"/>
</dbReference>
<keyword evidence="1" id="KW-1133">Transmembrane helix</keyword>
<feature type="transmembrane region" description="Helical" evidence="1">
    <location>
        <begin position="31"/>
        <end position="50"/>
    </location>
</feature>
<feature type="transmembrane region" description="Helical" evidence="1">
    <location>
        <begin position="117"/>
        <end position="137"/>
    </location>
</feature>
<organism evidence="2 3">
    <name type="scientific">Kibdelosporangium persicum</name>
    <dbReference type="NCBI Taxonomy" id="2698649"/>
    <lineage>
        <taxon>Bacteria</taxon>
        <taxon>Bacillati</taxon>
        <taxon>Actinomycetota</taxon>
        <taxon>Actinomycetes</taxon>
        <taxon>Pseudonocardiales</taxon>
        <taxon>Pseudonocardiaceae</taxon>
        <taxon>Kibdelosporangium</taxon>
    </lineage>
</organism>